<dbReference type="SUPFAM" id="SSF48403">
    <property type="entry name" value="Ankyrin repeat"/>
    <property type="match status" value="1"/>
</dbReference>
<reference evidence="8" key="1">
    <citation type="journal article" date="2010" name="Nature">
        <title>The Amphimedon queenslandica genome and the evolution of animal complexity.</title>
        <authorList>
            <person name="Srivastava M."/>
            <person name="Simakov O."/>
            <person name="Chapman J."/>
            <person name="Fahey B."/>
            <person name="Gauthier M.E."/>
            <person name="Mitros T."/>
            <person name="Richards G.S."/>
            <person name="Conaco C."/>
            <person name="Dacre M."/>
            <person name="Hellsten U."/>
            <person name="Larroux C."/>
            <person name="Putnam N.H."/>
            <person name="Stanke M."/>
            <person name="Adamska M."/>
            <person name="Darling A."/>
            <person name="Degnan S.M."/>
            <person name="Oakley T.H."/>
            <person name="Plachetzki D.C."/>
            <person name="Zhai Y."/>
            <person name="Adamski M."/>
            <person name="Calcino A."/>
            <person name="Cummins S.F."/>
            <person name="Goodstein D.M."/>
            <person name="Harris C."/>
            <person name="Jackson D.J."/>
            <person name="Leys S.P."/>
            <person name="Shu S."/>
            <person name="Woodcroft B.J."/>
            <person name="Vervoort M."/>
            <person name="Kosik K.S."/>
            <person name="Manning G."/>
            <person name="Degnan B.M."/>
            <person name="Rokhsar D.S."/>
        </authorList>
    </citation>
    <scope>NUCLEOTIDE SEQUENCE [LARGE SCALE GENOMIC DNA]</scope>
</reference>
<feature type="repeat" description="ANK" evidence="2">
    <location>
        <begin position="181"/>
        <end position="213"/>
    </location>
</feature>
<accession>A0AAN0J831</accession>
<dbReference type="Proteomes" id="UP000007879">
    <property type="component" value="Unassembled WGS sequence"/>
</dbReference>
<sequence>MDEHDGAGILVRVDVPDLKSQTRIVIGKTDPVGYAKQAVLEKLSHDWPIDVANNYGFYIPPTGRKKVGRFLDESRPLVEEQSGVITHLELRYKRRDLSALGLSEKALAKANSKSNMKKLVDHVTSGSIKKIEKLLDSGLDPNFIMEDGNTPLGLACGRQGRSQCISPLIYGGAIIDFRGSAGLTPIHRAAIGGNTQALKILLSFGASPNYTDVKGTTPLYHAAIMGDDVTVCELLLKNNSIVGNTDIIGWTELHQIAKHGHVHMIDALLAYAADINAVNKAGNTPLHVAAQHGQLDAAIHLLKRGANPYILNSSHQPPNQSAILCGHHNLAKEIANFMKEDMDPVDPSESEPAGERWGTERRGSLGSREKEMSPTSYSSKTLPSSSRGKPGAAVGAPKLIKGQSLTNLSQQKTQVPTLSTSPPTKYNITKKAPVMPTGSKRGPKGKSVEEDTEVTEGSPRTESLAVPQSRKHRYSTDRKTSPKSLHQSPTPAPMPGTPPLAIRERLYPVGTPGKKYFVTMNVDPEQEGDLHLTRGMTVDVLYVGKGGFWEGKVGDVTGWFPQHAITEKMEGWDDQAQQAAKEEKGSEKIPGIKSVTLSKGPKGFGFAMRGIKAVNAGANCKLTPEIPALQYVGRIDKGSSADMSGLQKGDFIIEVNGVNTTKSTHEEVVGIIKQSNSDKLHLKVITPLKKGAVTSSSKQPKEESKGSHEEPPLAAQELPTYPTGGSSPKQQAWGMHSEENEGEGATNYTQSPLPPQPISMTPPDKKRVIIQALPSSSPKLQTRGSPSASPLLSNVKKSSPLVKHSLHAKDTSSDKKEIEALTSNKDPGGISSSRSEELLQREEENYKLMMKEDEEEEEEGLSELAKQLRKASRERYKRTKERDDQLPPPSSPSQSKVPVTNASTSRPPNDNNVASNTSSPKSISSHITTMKPAQSIHKTESSTVTKPQSPVAPLKHDLLAEPVKDDDDDDDDGWEYTEALTAYADVVPPATTSEQKEHKIDTTSNKSKTEKQSLSKREEQAALRVEHLKKGYLSSKQNATASSPKSQHTQKPSSPKQEQSKQKVPSSPKTKSSPLVSHHQSSYEQSSASPKASKQKDASPPKQQQQSPSLLLKEEKYTSSQQMSLKSDNFDEKEPVTSSAATFMPKNPPPIKPKPSVGKEVDDLPSSIAAHNTSSTSAAASVASLAKNFSSPKKSRRDYREKLQYSKKNISNDTASGHAQEKSISSLKETSPKEEEPEEPEPEPQPVMSLKDKFEKMAQSKKPPPPGPIKPKPKKQPEPVKPAPEPVKPVSEPAPEPVKPVSEPAPEPVKQVKPVFEPLKPDPEPIPPEPNETFLPPPVFEEFTDSNRFSIISLEELPIPAELLNDDSLEEENNDFLPPPPLVEDEEMNASFELPPPPLSLAHSSDEEAEVDMDLPPPLFCIATSI</sequence>
<feature type="compositionally biased region" description="Polar residues" evidence="4">
    <location>
        <begin position="896"/>
        <end position="932"/>
    </location>
</feature>
<protein>
    <recommendedName>
        <fullName evidence="9">SH3 and multiple ankyrin repeat domains protein 3</fullName>
    </recommendedName>
</protein>
<feature type="compositionally biased region" description="Low complexity" evidence="4">
    <location>
        <begin position="373"/>
        <end position="386"/>
    </location>
</feature>
<evidence type="ECO:0000259" key="6">
    <source>
        <dbReference type="PROSITE" id="PS50106"/>
    </source>
</evidence>
<dbReference type="RefSeq" id="XP_019853185.1">
    <property type="nucleotide sequence ID" value="XM_019997626.1"/>
</dbReference>
<evidence type="ECO:0000256" key="4">
    <source>
        <dbReference type="SAM" id="MobiDB-lite"/>
    </source>
</evidence>
<dbReference type="Gene3D" id="1.25.40.20">
    <property type="entry name" value="Ankyrin repeat-containing domain"/>
    <property type="match status" value="2"/>
</dbReference>
<dbReference type="CDD" id="cd06746">
    <property type="entry name" value="PDZ_SHANK1_3-like"/>
    <property type="match status" value="1"/>
</dbReference>
<keyword evidence="1 3" id="KW-0728">SH3 domain</keyword>
<dbReference type="SUPFAM" id="SSF50156">
    <property type="entry name" value="PDZ domain-like"/>
    <property type="match status" value="1"/>
</dbReference>
<feature type="domain" description="SH3" evidence="5">
    <location>
        <begin position="511"/>
        <end position="570"/>
    </location>
</feature>
<dbReference type="GO" id="GO:0035255">
    <property type="term" value="F:ionotropic glutamate receptor binding"/>
    <property type="evidence" value="ECO:0007669"/>
    <property type="project" value="TreeGrafter"/>
</dbReference>
<dbReference type="PANTHER" id="PTHR24135:SF28">
    <property type="entry name" value="LD13733P"/>
    <property type="match status" value="1"/>
</dbReference>
<feature type="compositionally biased region" description="Low complexity" evidence="4">
    <location>
        <begin position="1050"/>
        <end position="1074"/>
    </location>
</feature>
<dbReference type="GO" id="GO:0030160">
    <property type="term" value="F:synaptic receptor adaptor activity"/>
    <property type="evidence" value="ECO:0007669"/>
    <property type="project" value="TreeGrafter"/>
</dbReference>
<feature type="compositionally biased region" description="Low complexity" evidence="4">
    <location>
        <begin position="1100"/>
        <end position="1111"/>
    </location>
</feature>
<dbReference type="KEGG" id="aqu:105313041"/>
<feature type="domain" description="PDZ" evidence="6">
    <location>
        <begin position="594"/>
        <end position="675"/>
    </location>
</feature>
<feature type="compositionally biased region" description="Basic and acidic residues" evidence="4">
    <location>
        <begin position="834"/>
        <end position="851"/>
    </location>
</feature>
<dbReference type="EnsemblMetazoa" id="XM_019997626.1">
    <property type="protein sequence ID" value="XP_019853185.1"/>
    <property type="gene ID" value="LOC105313041"/>
</dbReference>
<evidence type="ECO:0000256" key="1">
    <source>
        <dbReference type="ARBA" id="ARBA00022443"/>
    </source>
</evidence>
<feature type="compositionally biased region" description="Polar residues" evidence="4">
    <location>
        <begin position="1118"/>
        <end position="1127"/>
    </location>
</feature>
<feature type="compositionally biased region" description="Basic and acidic residues" evidence="4">
    <location>
        <begin position="994"/>
        <end position="1029"/>
    </location>
</feature>
<feature type="compositionally biased region" description="Polar residues" evidence="4">
    <location>
        <begin position="773"/>
        <end position="797"/>
    </location>
</feature>
<feature type="repeat" description="ANK" evidence="2">
    <location>
        <begin position="248"/>
        <end position="280"/>
    </location>
</feature>
<evidence type="ECO:0000256" key="3">
    <source>
        <dbReference type="PROSITE-ProRule" id="PRU00192"/>
    </source>
</evidence>
<dbReference type="InterPro" id="IPR002110">
    <property type="entry name" value="Ankyrin_rpt"/>
</dbReference>
<evidence type="ECO:0008006" key="9">
    <source>
        <dbReference type="Google" id="ProtNLM"/>
    </source>
</evidence>
<reference evidence="7" key="2">
    <citation type="submission" date="2024-06" db="UniProtKB">
        <authorList>
            <consortium name="EnsemblMetazoa"/>
        </authorList>
    </citation>
    <scope>IDENTIFICATION</scope>
</reference>
<feature type="compositionally biased region" description="Basic and acidic residues" evidence="4">
    <location>
        <begin position="699"/>
        <end position="711"/>
    </location>
</feature>
<organism evidence="7 8">
    <name type="scientific">Amphimedon queenslandica</name>
    <name type="common">Sponge</name>
    <dbReference type="NCBI Taxonomy" id="400682"/>
    <lineage>
        <taxon>Eukaryota</taxon>
        <taxon>Metazoa</taxon>
        <taxon>Porifera</taxon>
        <taxon>Demospongiae</taxon>
        <taxon>Heteroscleromorpha</taxon>
        <taxon>Haplosclerida</taxon>
        <taxon>Niphatidae</taxon>
        <taxon>Amphimedon</taxon>
    </lineage>
</organism>
<evidence type="ECO:0000259" key="5">
    <source>
        <dbReference type="PROSITE" id="PS50002"/>
    </source>
</evidence>
<dbReference type="Gene3D" id="2.30.42.10">
    <property type="match status" value="1"/>
</dbReference>
<name>A0AAN0J831_AMPQE</name>
<dbReference type="Pfam" id="PF00595">
    <property type="entry name" value="PDZ"/>
    <property type="match status" value="1"/>
</dbReference>
<feature type="compositionally biased region" description="Acidic residues" evidence="4">
    <location>
        <begin position="964"/>
        <end position="975"/>
    </location>
</feature>
<feature type="compositionally biased region" description="Acidic residues" evidence="4">
    <location>
        <begin position="852"/>
        <end position="861"/>
    </location>
</feature>
<dbReference type="PANTHER" id="PTHR24135">
    <property type="entry name" value="SH3 AND MULTIPLE ANKYRIN REPEAT DOMAINS PROTEIN"/>
    <property type="match status" value="1"/>
</dbReference>
<feature type="compositionally biased region" description="Basic and acidic residues" evidence="4">
    <location>
        <begin position="353"/>
        <end position="372"/>
    </location>
</feature>
<feature type="region of interest" description="Disordered" evidence="4">
    <location>
        <begin position="1390"/>
        <end position="1414"/>
    </location>
</feature>
<dbReference type="SMART" id="SM00248">
    <property type="entry name" value="ANK"/>
    <property type="match status" value="6"/>
</dbReference>
<dbReference type="InterPro" id="IPR051569">
    <property type="entry name" value="SHANK"/>
</dbReference>
<feature type="compositionally biased region" description="Polar residues" evidence="4">
    <location>
        <begin position="1034"/>
        <end position="1049"/>
    </location>
</feature>
<dbReference type="GeneID" id="105313041"/>
<feature type="compositionally biased region" description="Pro residues" evidence="4">
    <location>
        <begin position="1279"/>
        <end position="1307"/>
    </location>
</feature>
<dbReference type="InterPro" id="IPR036034">
    <property type="entry name" value="PDZ_sf"/>
</dbReference>
<keyword evidence="8" id="KW-1185">Reference proteome</keyword>
<dbReference type="InterPro" id="IPR036770">
    <property type="entry name" value="Ankyrin_rpt-contain_sf"/>
</dbReference>
<proteinExistence type="predicted"/>
<evidence type="ECO:0000256" key="2">
    <source>
        <dbReference type="PROSITE-ProRule" id="PRU00023"/>
    </source>
</evidence>
<feature type="region of interest" description="Disordered" evidence="4">
    <location>
        <begin position="691"/>
        <end position="1341"/>
    </location>
</feature>
<dbReference type="PROSITE" id="PS50002">
    <property type="entry name" value="SH3"/>
    <property type="match status" value="1"/>
</dbReference>
<dbReference type="InterPro" id="IPR001452">
    <property type="entry name" value="SH3_domain"/>
</dbReference>
<dbReference type="Pfam" id="PF12796">
    <property type="entry name" value="Ank_2"/>
    <property type="match status" value="2"/>
</dbReference>
<dbReference type="SMART" id="SM00228">
    <property type="entry name" value="PDZ"/>
    <property type="match status" value="1"/>
</dbReference>
<feature type="compositionally biased region" description="Basic residues" evidence="4">
    <location>
        <begin position="867"/>
        <end position="879"/>
    </location>
</feature>
<feature type="compositionally biased region" description="Basic and acidic residues" evidence="4">
    <location>
        <begin position="807"/>
        <end position="819"/>
    </location>
</feature>
<dbReference type="PROSITE" id="PS50088">
    <property type="entry name" value="ANK_REPEAT"/>
    <property type="match status" value="3"/>
</dbReference>
<dbReference type="Gene3D" id="2.30.30.40">
    <property type="entry name" value="SH3 Domains"/>
    <property type="match status" value="1"/>
</dbReference>
<feature type="compositionally biased region" description="Low complexity" evidence="4">
    <location>
        <begin position="1166"/>
        <end position="1186"/>
    </location>
</feature>
<feature type="compositionally biased region" description="Basic and acidic residues" evidence="4">
    <location>
        <begin position="954"/>
        <end position="963"/>
    </location>
</feature>
<dbReference type="InterPro" id="IPR036028">
    <property type="entry name" value="SH3-like_dom_sf"/>
</dbReference>
<feature type="compositionally biased region" description="Polar residues" evidence="4">
    <location>
        <begin position="1206"/>
        <end position="1229"/>
    </location>
</feature>
<feature type="compositionally biased region" description="Pro residues" evidence="4">
    <location>
        <begin position="1324"/>
        <end position="1339"/>
    </location>
</feature>
<evidence type="ECO:0000313" key="7">
    <source>
        <dbReference type="EnsemblMetazoa" id="XP_019853185.1"/>
    </source>
</evidence>
<evidence type="ECO:0000313" key="8">
    <source>
        <dbReference type="Proteomes" id="UP000007879"/>
    </source>
</evidence>
<feature type="region of interest" description="Disordered" evidence="4">
    <location>
        <begin position="341"/>
        <end position="501"/>
    </location>
</feature>
<dbReference type="PROSITE" id="PS50297">
    <property type="entry name" value="ANK_REP_REGION"/>
    <property type="match status" value="3"/>
</dbReference>
<dbReference type="InterPro" id="IPR001478">
    <property type="entry name" value="PDZ"/>
</dbReference>
<dbReference type="SUPFAM" id="SSF50044">
    <property type="entry name" value="SH3-domain"/>
    <property type="match status" value="1"/>
</dbReference>
<feature type="compositionally biased region" description="Polar residues" evidence="4">
    <location>
        <begin position="403"/>
        <end position="427"/>
    </location>
</feature>
<keyword evidence="2" id="KW-0040">ANK repeat</keyword>
<dbReference type="PROSITE" id="PS50106">
    <property type="entry name" value="PDZ"/>
    <property type="match status" value="1"/>
</dbReference>
<feature type="repeat" description="ANK" evidence="2">
    <location>
        <begin position="281"/>
        <end position="313"/>
    </location>
</feature>